<dbReference type="Gene3D" id="1.10.1220.10">
    <property type="entry name" value="Met repressor-like"/>
    <property type="match status" value="1"/>
</dbReference>
<dbReference type="InterPro" id="IPR013321">
    <property type="entry name" value="Arc_rbn_hlx_hlx"/>
</dbReference>
<sequence>MPTRVIRVRQLSWMKSWMVSGSQGLTRFALGKTWGELAALQSSERLNMMACYHDTMTKNMTVRLPDELAADTEALARVSGKSVNETIKDALADAVAARRRDPKFKARIREIIEEDRELLERLAK</sequence>
<accession>A0A6J7MC61</accession>
<dbReference type="SUPFAM" id="SSF47598">
    <property type="entry name" value="Ribbon-helix-helix"/>
    <property type="match status" value="1"/>
</dbReference>
<dbReference type="InterPro" id="IPR002145">
    <property type="entry name" value="CopG"/>
</dbReference>
<gene>
    <name evidence="2" type="ORF">UFOPK3914_00884</name>
</gene>
<evidence type="ECO:0000313" key="2">
    <source>
        <dbReference type="EMBL" id="CAB4978396.1"/>
    </source>
</evidence>
<organism evidence="2">
    <name type="scientific">freshwater metagenome</name>
    <dbReference type="NCBI Taxonomy" id="449393"/>
    <lineage>
        <taxon>unclassified sequences</taxon>
        <taxon>metagenomes</taxon>
        <taxon>ecological metagenomes</taxon>
    </lineage>
</organism>
<protein>
    <submittedName>
        <fullName evidence="2">Unannotated protein</fullName>
    </submittedName>
</protein>
<proteinExistence type="predicted"/>
<evidence type="ECO:0000259" key="1">
    <source>
        <dbReference type="Pfam" id="PF01402"/>
    </source>
</evidence>
<name>A0A6J7MC61_9ZZZZ</name>
<dbReference type="EMBL" id="CAFBOG010000066">
    <property type="protein sequence ID" value="CAB4978396.1"/>
    <property type="molecule type" value="Genomic_DNA"/>
</dbReference>
<dbReference type="GO" id="GO:0006355">
    <property type="term" value="P:regulation of DNA-templated transcription"/>
    <property type="evidence" value="ECO:0007669"/>
    <property type="project" value="InterPro"/>
</dbReference>
<dbReference type="AlphaFoldDB" id="A0A6J7MC61"/>
<dbReference type="CDD" id="cd21631">
    <property type="entry name" value="RHH_CopG_NikR-like"/>
    <property type="match status" value="1"/>
</dbReference>
<feature type="domain" description="Ribbon-helix-helix protein CopG" evidence="1">
    <location>
        <begin position="61"/>
        <end position="96"/>
    </location>
</feature>
<dbReference type="InterPro" id="IPR010985">
    <property type="entry name" value="Ribbon_hlx_hlx"/>
</dbReference>
<reference evidence="2" key="1">
    <citation type="submission" date="2020-05" db="EMBL/GenBank/DDBJ databases">
        <authorList>
            <person name="Chiriac C."/>
            <person name="Salcher M."/>
            <person name="Ghai R."/>
            <person name="Kavagutti S V."/>
        </authorList>
    </citation>
    <scope>NUCLEOTIDE SEQUENCE</scope>
</reference>
<dbReference type="Pfam" id="PF01402">
    <property type="entry name" value="RHH_1"/>
    <property type="match status" value="1"/>
</dbReference>